<dbReference type="EMBL" id="VBOT01000029">
    <property type="protein sequence ID" value="TMQ52704.1"/>
    <property type="molecule type" value="Genomic_DNA"/>
</dbReference>
<dbReference type="Pfam" id="PF07992">
    <property type="entry name" value="Pyr_redox_2"/>
    <property type="match status" value="1"/>
</dbReference>
<dbReference type="GO" id="GO:0016491">
    <property type="term" value="F:oxidoreductase activity"/>
    <property type="evidence" value="ECO:0007669"/>
    <property type="project" value="UniProtKB-KW"/>
</dbReference>
<dbReference type="InterPro" id="IPR023753">
    <property type="entry name" value="FAD/NAD-binding_dom"/>
</dbReference>
<evidence type="ECO:0000256" key="1">
    <source>
        <dbReference type="ARBA" id="ARBA00022630"/>
    </source>
</evidence>
<evidence type="ECO:0000256" key="2">
    <source>
        <dbReference type="ARBA" id="ARBA00023002"/>
    </source>
</evidence>
<proteinExistence type="predicted"/>
<gene>
    <name evidence="4" type="ORF">E6K73_02395</name>
</gene>
<evidence type="ECO:0000313" key="4">
    <source>
        <dbReference type="EMBL" id="TMQ52704.1"/>
    </source>
</evidence>
<keyword evidence="1" id="KW-0285">Flavoprotein</keyword>
<protein>
    <submittedName>
        <fullName evidence="4">NAD(P)/FAD-dependent oxidoreductase</fullName>
    </submittedName>
</protein>
<feature type="domain" description="FAD/NAD(P)-binding" evidence="3">
    <location>
        <begin position="6"/>
        <end position="281"/>
    </location>
</feature>
<dbReference type="InterPro" id="IPR050097">
    <property type="entry name" value="Ferredoxin-NADP_redctase_2"/>
</dbReference>
<dbReference type="PANTHER" id="PTHR48105">
    <property type="entry name" value="THIOREDOXIN REDUCTASE 1-RELATED-RELATED"/>
    <property type="match status" value="1"/>
</dbReference>
<evidence type="ECO:0000313" key="5">
    <source>
        <dbReference type="Proteomes" id="UP000320184"/>
    </source>
</evidence>
<dbReference type="Proteomes" id="UP000320184">
    <property type="component" value="Unassembled WGS sequence"/>
</dbReference>
<dbReference type="InterPro" id="IPR036188">
    <property type="entry name" value="FAD/NAD-bd_sf"/>
</dbReference>
<name>A0A538SMW4_UNCEI</name>
<dbReference type="SUPFAM" id="SSF51905">
    <property type="entry name" value="FAD/NAD(P)-binding domain"/>
    <property type="match status" value="1"/>
</dbReference>
<dbReference type="PRINTS" id="PR00469">
    <property type="entry name" value="PNDRDTASEII"/>
</dbReference>
<dbReference type="PRINTS" id="PR00368">
    <property type="entry name" value="FADPNR"/>
</dbReference>
<reference evidence="4 5" key="1">
    <citation type="journal article" date="2019" name="Nat. Microbiol.">
        <title>Mediterranean grassland soil C-N compound turnover is dependent on rainfall and depth, and is mediated by genomically divergent microorganisms.</title>
        <authorList>
            <person name="Diamond S."/>
            <person name="Andeer P.F."/>
            <person name="Li Z."/>
            <person name="Crits-Christoph A."/>
            <person name="Burstein D."/>
            <person name="Anantharaman K."/>
            <person name="Lane K.R."/>
            <person name="Thomas B.C."/>
            <person name="Pan C."/>
            <person name="Northen T.R."/>
            <person name="Banfield J.F."/>
        </authorList>
    </citation>
    <scope>NUCLEOTIDE SEQUENCE [LARGE SCALE GENOMIC DNA]</scope>
    <source>
        <strain evidence="4">WS_3</strain>
    </source>
</reference>
<accession>A0A538SMW4</accession>
<evidence type="ECO:0000259" key="3">
    <source>
        <dbReference type="Pfam" id="PF07992"/>
    </source>
</evidence>
<comment type="caution">
    <text evidence="4">The sequence shown here is derived from an EMBL/GenBank/DDBJ whole genome shotgun (WGS) entry which is preliminary data.</text>
</comment>
<dbReference type="AlphaFoldDB" id="A0A538SMW4"/>
<dbReference type="Gene3D" id="3.50.50.60">
    <property type="entry name" value="FAD/NAD(P)-binding domain"/>
    <property type="match status" value="2"/>
</dbReference>
<organism evidence="4 5">
    <name type="scientific">Eiseniibacteriota bacterium</name>
    <dbReference type="NCBI Taxonomy" id="2212470"/>
    <lineage>
        <taxon>Bacteria</taxon>
        <taxon>Candidatus Eiseniibacteriota</taxon>
    </lineage>
</organism>
<sequence>MAAETELLIVGAGPAGVSAALWALSRDLGVSVIEAGPAPGGQLHHVHFHPRELPGLPAGDGPAIAATFAHQLRDSGVPVRCDTAAASLGSADPRGRPWVESSAGERFEADAVLVATGVRRRCLEVPGERELEDRGVSYSATRDLRSLAGRDVVVVGGGDGAFENALILAGAGCRVLLALLEEPRARREFRDRVARERSIEVVEGVRVNAFLGADRLEAVELEGPDGPFVRKASGAVIKVGVIPNTEWCRAVLDHDGEGFIRVDPRHRASRPAVWAAGDVTRPPLLGITVAFGAAALAVADVRATLRGE</sequence>
<keyword evidence="2" id="KW-0560">Oxidoreductase</keyword>